<feature type="domain" description="PNPLA" evidence="4">
    <location>
        <begin position="13"/>
        <end position="207"/>
    </location>
</feature>
<keyword evidence="2" id="KW-0378">Hydrolase</keyword>
<dbReference type="SUPFAM" id="SSF52151">
    <property type="entry name" value="FabD/lysophospholipase-like"/>
    <property type="match status" value="1"/>
</dbReference>
<gene>
    <name evidence="5" type="ORF">SK069_10520</name>
</gene>
<dbReference type="InterPro" id="IPR002641">
    <property type="entry name" value="PNPLA_dom"/>
</dbReference>
<feature type="active site" description="Nucleophile" evidence="2">
    <location>
        <position position="50"/>
    </location>
</feature>
<dbReference type="Pfam" id="PF01734">
    <property type="entry name" value="Patatin"/>
    <property type="match status" value="1"/>
</dbReference>
<dbReference type="PROSITE" id="PS51635">
    <property type="entry name" value="PNPLA"/>
    <property type="match status" value="1"/>
</dbReference>
<dbReference type="EMBL" id="JAXAVX010000004">
    <property type="protein sequence ID" value="MDX8152028.1"/>
    <property type="molecule type" value="Genomic_DNA"/>
</dbReference>
<proteinExistence type="predicted"/>
<comment type="caution">
    <text evidence="2">Lacks conserved residue(s) required for the propagation of feature annotation.</text>
</comment>
<organism evidence="5 6">
    <name type="scientific">Patulibacter brassicae</name>
    <dbReference type="NCBI Taxonomy" id="1705717"/>
    <lineage>
        <taxon>Bacteria</taxon>
        <taxon>Bacillati</taxon>
        <taxon>Actinomycetota</taxon>
        <taxon>Thermoleophilia</taxon>
        <taxon>Solirubrobacterales</taxon>
        <taxon>Patulibacteraceae</taxon>
        <taxon>Patulibacter</taxon>
    </lineage>
</organism>
<protein>
    <submittedName>
        <fullName evidence="5">Patatin-like phospholipase family protein</fullName>
    </submittedName>
</protein>
<dbReference type="Proteomes" id="UP001277761">
    <property type="component" value="Unassembled WGS sequence"/>
</dbReference>
<evidence type="ECO:0000256" key="2">
    <source>
        <dbReference type="PROSITE-ProRule" id="PRU01161"/>
    </source>
</evidence>
<keyword evidence="3" id="KW-0472">Membrane</keyword>
<feature type="short sequence motif" description="GXSXG" evidence="2">
    <location>
        <begin position="48"/>
        <end position="52"/>
    </location>
</feature>
<keyword evidence="3" id="KW-1133">Transmembrane helix</keyword>
<accession>A0ABU4VMA7</accession>
<feature type="active site" description="Proton acceptor" evidence="2">
    <location>
        <position position="194"/>
    </location>
</feature>
<keyword evidence="2" id="KW-0442">Lipid degradation</keyword>
<evidence type="ECO:0000256" key="1">
    <source>
        <dbReference type="ARBA" id="ARBA00023098"/>
    </source>
</evidence>
<evidence type="ECO:0000313" key="6">
    <source>
        <dbReference type="Proteomes" id="UP001277761"/>
    </source>
</evidence>
<feature type="short sequence motif" description="DGA/G" evidence="2">
    <location>
        <begin position="194"/>
        <end position="196"/>
    </location>
</feature>
<keyword evidence="3" id="KW-0812">Transmembrane</keyword>
<dbReference type="RefSeq" id="WP_319954183.1">
    <property type="nucleotide sequence ID" value="NZ_JAXAVX010000004.1"/>
</dbReference>
<evidence type="ECO:0000313" key="5">
    <source>
        <dbReference type="EMBL" id="MDX8152028.1"/>
    </source>
</evidence>
<feature type="transmembrane region" description="Helical" evidence="3">
    <location>
        <begin position="12"/>
        <end position="35"/>
    </location>
</feature>
<evidence type="ECO:0000259" key="4">
    <source>
        <dbReference type="PROSITE" id="PS51635"/>
    </source>
</evidence>
<comment type="caution">
    <text evidence="5">The sequence shown here is derived from an EMBL/GenBank/DDBJ whole genome shotgun (WGS) entry which is preliminary data.</text>
</comment>
<dbReference type="InterPro" id="IPR016035">
    <property type="entry name" value="Acyl_Trfase/lysoPLipase"/>
</dbReference>
<keyword evidence="1 2" id="KW-0443">Lipid metabolism</keyword>
<sequence length="289" mass="28916">MSRPDDPNAADALVLGAGGVAGIAWQLGLLAGLAAGGHDLTRADLVIGTSAGATVAAQITAGVPLEELVARQVDPALRGPELPPGVPAATRRVTIAALVADATSPAERRRRIAAAALRADTVAPAARRAVIAARLPRHAWPDADLRIVVVDATTGARRVLTRADGLPLVDAVAASCAVPLTWPPVVLDGRPHVDGGLWSGENADLAAGARRVVVLAPSLGASLAAGGGLAEQVAALRHDGTAVTVLRPDDPARAAIGDDPLDPEARAPAALAGREQGRALAAARSSVAA</sequence>
<name>A0ABU4VMA7_9ACTN</name>
<reference evidence="5 6" key="1">
    <citation type="submission" date="2023-11" db="EMBL/GenBank/DDBJ databases">
        <authorList>
            <person name="Xu M."/>
            <person name="Jiang T."/>
        </authorList>
    </citation>
    <scope>NUCLEOTIDE SEQUENCE [LARGE SCALE GENOMIC DNA]</scope>
    <source>
        <strain evidence="5 6">SD</strain>
    </source>
</reference>
<evidence type="ECO:0000256" key="3">
    <source>
        <dbReference type="SAM" id="Phobius"/>
    </source>
</evidence>
<dbReference type="Gene3D" id="3.40.1090.10">
    <property type="entry name" value="Cytosolic phospholipase A2 catalytic domain"/>
    <property type="match status" value="2"/>
</dbReference>
<keyword evidence="6" id="KW-1185">Reference proteome</keyword>